<comment type="pathway">
    <text evidence="2 11">Cofactor biosynthesis; NAD(+) biosynthesis; iminoaspartate from L-aspartate (oxidase route): step 1/1.</text>
</comment>
<evidence type="ECO:0000256" key="11">
    <source>
        <dbReference type="RuleBase" id="RU362049"/>
    </source>
</evidence>
<dbReference type="PIRSF" id="PIRSF000171">
    <property type="entry name" value="SDHA_APRA_LASPO"/>
    <property type="match status" value="1"/>
</dbReference>
<keyword evidence="15" id="KW-1185">Reference proteome</keyword>
<name>A0ABW1EMG3_9BACT</name>
<dbReference type="PANTHER" id="PTHR42716">
    <property type="entry name" value="L-ASPARTATE OXIDASE"/>
    <property type="match status" value="1"/>
</dbReference>
<dbReference type="PANTHER" id="PTHR42716:SF2">
    <property type="entry name" value="L-ASPARTATE OXIDASE, CHLOROPLASTIC"/>
    <property type="match status" value="1"/>
</dbReference>
<dbReference type="Gene3D" id="1.20.58.100">
    <property type="entry name" value="Fumarate reductase/succinate dehydrogenase flavoprotein-like, C-terminal domain"/>
    <property type="match status" value="1"/>
</dbReference>
<comment type="function">
    <text evidence="11">Catalyzes the oxidation of L-aspartate to iminoaspartate.</text>
</comment>
<reference evidence="15" key="1">
    <citation type="journal article" date="2019" name="Int. J. Syst. Evol. Microbiol.">
        <title>The Global Catalogue of Microorganisms (GCM) 10K type strain sequencing project: providing services to taxonomists for standard genome sequencing and annotation.</title>
        <authorList>
            <consortium name="The Broad Institute Genomics Platform"/>
            <consortium name="The Broad Institute Genome Sequencing Center for Infectious Disease"/>
            <person name="Wu L."/>
            <person name="Ma J."/>
        </authorList>
    </citation>
    <scope>NUCLEOTIDE SEQUENCE [LARGE SCALE GENOMIC DNA]</scope>
    <source>
        <strain evidence="15">JCM 4087</strain>
    </source>
</reference>
<evidence type="ECO:0000256" key="7">
    <source>
        <dbReference type="ARBA" id="ARBA00022827"/>
    </source>
</evidence>
<dbReference type="InterPro" id="IPR005288">
    <property type="entry name" value="NadB"/>
</dbReference>
<evidence type="ECO:0000256" key="10">
    <source>
        <dbReference type="NCBIfam" id="TIGR00551"/>
    </source>
</evidence>
<evidence type="ECO:0000256" key="5">
    <source>
        <dbReference type="ARBA" id="ARBA00022630"/>
    </source>
</evidence>
<protein>
    <recommendedName>
        <fullName evidence="4 10">L-aspartate oxidase</fullName>
        <ecNumber evidence="4 10">1.4.3.16</ecNumber>
    </recommendedName>
</protein>
<dbReference type="SUPFAM" id="SSF56425">
    <property type="entry name" value="Succinate dehydrogenase/fumarate reductase flavoprotein, catalytic domain"/>
    <property type="match status" value="1"/>
</dbReference>
<dbReference type="RefSeq" id="WP_263341908.1">
    <property type="nucleotide sequence ID" value="NZ_JAGSYH010000008.1"/>
</dbReference>
<dbReference type="InterPro" id="IPR015939">
    <property type="entry name" value="Fum_Rdtase/Succ_DH_flav-like_C"/>
</dbReference>
<sequence>MPQLELVDYLVIGAGVAGLRAAVALAEHGDVLVVTKEAVGESNTHYAQGGIAVAEQDRGEIALHLEDTIAAGDGLVNRDAAQVLVAEGPERVAELIEWGARFDREPAAEGGRLLRTREAAHSRPRILHANGDATGAEISRSLAALALGNSRIRFAEWTMATRLIVVDGCVCGVDVTSARGDANAQRRVMARAVLIASGGAGQVYSDTTNPAVTTGDGIALAALAGAELADMEFYQFHPTALSLPGVARFLLSEALRGEGAYLRNDRGERFMERYHAGLELAPRDVVARAIAREGLYPLASDAAGNARPVYLDMRHLDGKVHGVAIHERFPGISGFLARHGLDLAADLIPVRPAAHYLMGGIRTDLDGRTSLPGLYAAGEAACTGVHGANRLASNSLLEGLVFGVRAAEAMLGDRLSLVRFERESKRSGSKQVDEEIVPIITELRTMMWQHAGLLRDESGLRAGFDRFWPMLERYEALVRKAQSSRALVEAGALLHIAWMIIESALERKESRGAHFRKDYPKRNDIQFPNHSIVDSDGIVRFEPI</sequence>
<comment type="similarity">
    <text evidence="3 11">Belongs to the FAD-dependent oxidoreductase 2 family. NadB subfamily.</text>
</comment>
<dbReference type="GO" id="GO:0008734">
    <property type="term" value="F:L-aspartate oxidase activity"/>
    <property type="evidence" value="ECO:0007669"/>
    <property type="project" value="UniProtKB-EC"/>
</dbReference>
<keyword evidence="5 11" id="KW-0285">Flavoprotein</keyword>
<comment type="caution">
    <text evidence="14">The sequence shown here is derived from an EMBL/GenBank/DDBJ whole genome shotgun (WGS) entry which is preliminary data.</text>
</comment>
<proteinExistence type="inferred from homology"/>
<dbReference type="InterPro" id="IPR003953">
    <property type="entry name" value="FAD-dep_OxRdtase_2_FAD-bd"/>
</dbReference>
<dbReference type="EC" id="1.4.3.16" evidence="4 10"/>
<dbReference type="Pfam" id="PF00890">
    <property type="entry name" value="FAD_binding_2"/>
    <property type="match status" value="1"/>
</dbReference>
<evidence type="ECO:0000259" key="13">
    <source>
        <dbReference type="Pfam" id="PF02910"/>
    </source>
</evidence>
<dbReference type="Pfam" id="PF02910">
    <property type="entry name" value="Succ_DH_flav_C"/>
    <property type="match status" value="1"/>
</dbReference>
<dbReference type="InterPro" id="IPR036188">
    <property type="entry name" value="FAD/NAD-bd_sf"/>
</dbReference>
<feature type="domain" description="FAD-dependent oxidoreductase 2 FAD-binding" evidence="12">
    <location>
        <begin position="8"/>
        <end position="396"/>
    </location>
</feature>
<gene>
    <name evidence="14" type="primary">nadB</name>
    <name evidence="14" type="ORF">ACFPT7_24210</name>
</gene>
<dbReference type="InterPro" id="IPR037099">
    <property type="entry name" value="Fum_R/Succ_DH_flav-like_C_sf"/>
</dbReference>
<organism evidence="14 15">
    <name type="scientific">Acidicapsa dinghuensis</name>
    <dbReference type="NCBI Taxonomy" id="2218256"/>
    <lineage>
        <taxon>Bacteria</taxon>
        <taxon>Pseudomonadati</taxon>
        <taxon>Acidobacteriota</taxon>
        <taxon>Terriglobia</taxon>
        <taxon>Terriglobales</taxon>
        <taxon>Acidobacteriaceae</taxon>
        <taxon>Acidicapsa</taxon>
    </lineage>
</organism>
<comment type="subcellular location">
    <subcellularLocation>
        <location evidence="11">Cytoplasm</location>
    </subcellularLocation>
</comment>
<keyword evidence="6 11" id="KW-0662">Pyridine nucleotide biosynthesis</keyword>
<evidence type="ECO:0000256" key="1">
    <source>
        <dbReference type="ARBA" id="ARBA00001974"/>
    </source>
</evidence>
<dbReference type="Gene3D" id="3.50.50.60">
    <property type="entry name" value="FAD/NAD(P)-binding domain"/>
    <property type="match status" value="1"/>
</dbReference>
<dbReference type="PRINTS" id="PR00368">
    <property type="entry name" value="FADPNR"/>
</dbReference>
<dbReference type="SUPFAM" id="SSF51905">
    <property type="entry name" value="FAD/NAD(P)-binding domain"/>
    <property type="match status" value="1"/>
</dbReference>
<feature type="domain" description="Fumarate reductase/succinate dehydrogenase flavoprotein-like C-terminal" evidence="13">
    <location>
        <begin position="442"/>
        <end position="533"/>
    </location>
</feature>
<keyword evidence="8 11" id="KW-0560">Oxidoreductase</keyword>
<dbReference type="SUPFAM" id="SSF46977">
    <property type="entry name" value="Succinate dehydrogenase/fumarate reductase flavoprotein C-terminal domain"/>
    <property type="match status" value="1"/>
</dbReference>
<evidence type="ECO:0000313" key="15">
    <source>
        <dbReference type="Proteomes" id="UP001596091"/>
    </source>
</evidence>
<dbReference type="Gene3D" id="3.90.700.10">
    <property type="entry name" value="Succinate dehydrogenase/fumarate reductase flavoprotein, catalytic domain"/>
    <property type="match status" value="1"/>
</dbReference>
<accession>A0ABW1EMG3</accession>
<dbReference type="EMBL" id="JBHSPH010000020">
    <property type="protein sequence ID" value="MFC5865431.1"/>
    <property type="molecule type" value="Genomic_DNA"/>
</dbReference>
<evidence type="ECO:0000259" key="12">
    <source>
        <dbReference type="Pfam" id="PF00890"/>
    </source>
</evidence>
<evidence type="ECO:0000256" key="3">
    <source>
        <dbReference type="ARBA" id="ARBA00008562"/>
    </source>
</evidence>
<evidence type="ECO:0000256" key="2">
    <source>
        <dbReference type="ARBA" id="ARBA00004950"/>
    </source>
</evidence>
<keyword evidence="7 11" id="KW-0274">FAD</keyword>
<evidence type="ECO:0000313" key="14">
    <source>
        <dbReference type="EMBL" id="MFC5865431.1"/>
    </source>
</evidence>
<dbReference type="Proteomes" id="UP001596091">
    <property type="component" value="Unassembled WGS sequence"/>
</dbReference>
<dbReference type="PRINTS" id="PR00411">
    <property type="entry name" value="PNDRDTASEI"/>
</dbReference>
<evidence type="ECO:0000256" key="9">
    <source>
        <dbReference type="ARBA" id="ARBA00048305"/>
    </source>
</evidence>
<dbReference type="NCBIfam" id="TIGR00551">
    <property type="entry name" value="nadB"/>
    <property type="match status" value="1"/>
</dbReference>
<comment type="catalytic activity">
    <reaction evidence="9">
        <text>L-aspartate + O2 = iminosuccinate + H2O2</text>
        <dbReference type="Rhea" id="RHEA:25876"/>
        <dbReference type="ChEBI" id="CHEBI:15379"/>
        <dbReference type="ChEBI" id="CHEBI:16240"/>
        <dbReference type="ChEBI" id="CHEBI:29991"/>
        <dbReference type="ChEBI" id="CHEBI:77875"/>
        <dbReference type="EC" id="1.4.3.16"/>
    </reaction>
    <physiologicalReaction direction="left-to-right" evidence="9">
        <dbReference type="Rhea" id="RHEA:25877"/>
    </physiologicalReaction>
</comment>
<evidence type="ECO:0000256" key="6">
    <source>
        <dbReference type="ARBA" id="ARBA00022642"/>
    </source>
</evidence>
<evidence type="ECO:0000256" key="8">
    <source>
        <dbReference type="ARBA" id="ARBA00023002"/>
    </source>
</evidence>
<dbReference type="InterPro" id="IPR027477">
    <property type="entry name" value="Succ_DH/fumarate_Rdtase_cat_sf"/>
</dbReference>
<comment type="cofactor">
    <cofactor evidence="1 11">
        <name>FAD</name>
        <dbReference type="ChEBI" id="CHEBI:57692"/>
    </cofactor>
</comment>
<evidence type="ECO:0000256" key="4">
    <source>
        <dbReference type="ARBA" id="ARBA00012173"/>
    </source>
</evidence>